<protein>
    <recommendedName>
        <fullName evidence="13">Major facilitator superfamily (MFS) profile domain-containing protein</fullName>
    </recommendedName>
</protein>
<feature type="transmembrane region" description="Helical" evidence="8">
    <location>
        <begin position="566"/>
        <end position="585"/>
    </location>
</feature>
<dbReference type="Pfam" id="PF07690">
    <property type="entry name" value="MFS_1"/>
    <property type="match status" value="1"/>
</dbReference>
<dbReference type="SUPFAM" id="SSF103473">
    <property type="entry name" value="MFS general substrate transporter"/>
    <property type="match status" value="1"/>
</dbReference>
<organism evidence="11 12">
    <name type="scientific">Alternaria dauci</name>
    <dbReference type="NCBI Taxonomy" id="48095"/>
    <lineage>
        <taxon>Eukaryota</taxon>
        <taxon>Fungi</taxon>
        <taxon>Dikarya</taxon>
        <taxon>Ascomycota</taxon>
        <taxon>Pezizomycotina</taxon>
        <taxon>Dothideomycetes</taxon>
        <taxon>Pleosporomycetidae</taxon>
        <taxon>Pleosporales</taxon>
        <taxon>Pleosporineae</taxon>
        <taxon>Pleosporaceae</taxon>
        <taxon>Alternaria</taxon>
        <taxon>Alternaria sect. Porri</taxon>
    </lineage>
</organism>
<dbReference type="Gene3D" id="2.40.30.10">
    <property type="entry name" value="Translation factors"/>
    <property type="match status" value="1"/>
</dbReference>
<dbReference type="GeneID" id="96086377"/>
<keyword evidence="6 8" id="KW-1133">Transmembrane helix</keyword>
<feature type="domain" description="FAD-binding FR-type" evidence="10">
    <location>
        <begin position="40"/>
        <end position="155"/>
    </location>
</feature>
<feature type="transmembrane region" description="Helical" evidence="8">
    <location>
        <begin position="665"/>
        <end position="687"/>
    </location>
</feature>
<dbReference type="InterPro" id="IPR036259">
    <property type="entry name" value="MFS_trans_sf"/>
</dbReference>
<dbReference type="CDD" id="cd06183">
    <property type="entry name" value="cyt_b5_reduct_like"/>
    <property type="match status" value="1"/>
</dbReference>
<dbReference type="Pfam" id="PF00970">
    <property type="entry name" value="FAD_binding_6"/>
    <property type="match status" value="1"/>
</dbReference>
<evidence type="ECO:0000313" key="12">
    <source>
        <dbReference type="Proteomes" id="UP001578633"/>
    </source>
</evidence>
<keyword evidence="12" id="KW-1185">Reference proteome</keyword>
<dbReference type="InterPro" id="IPR008333">
    <property type="entry name" value="Cbr1-like_FAD-bd_dom"/>
</dbReference>
<dbReference type="PANTHER" id="PTHR42718:SF23">
    <property type="entry name" value="MAJOR FACILITATOR SUPERFAMILY (MFS) PROFILE DOMAIN-CONTAINING PROTEIN"/>
    <property type="match status" value="1"/>
</dbReference>
<feature type="transmembrane region" description="Helical" evidence="8">
    <location>
        <begin position="496"/>
        <end position="518"/>
    </location>
</feature>
<keyword evidence="5" id="KW-0274">FAD</keyword>
<dbReference type="PROSITE" id="PS51384">
    <property type="entry name" value="FAD_FR"/>
    <property type="match status" value="1"/>
</dbReference>
<evidence type="ECO:0000256" key="1">
    <source>
        <dbReference type="ARBA" id="ARBA00001974"/>
    </source>
</evidence>
<dbReference type="Gene3D" id="3.40.50.80">
    <property type="entry name" value="Nucleotide-binding domain of ferredoxin-NADP reductase (FNR) module"/>
    <property type="match status" value="1"/>
</dbReference>
<feature type="transmembrane region" description="Helical" evidence="8">
    <location>
        <begin position="769"/>
        <end position="788"/>
    </location>
</feature>
<feature type="transmembrane region" description="Helical" evidence="8">
    <location>
        <begin position="369"/>
        <end position="394"/>
    </location>
</feature>
<dbReference type="InterPro" id="IPR017927">
    <property type="entry name" value="FAD-bd_FR_type"/>
</dbReference>
<comment type="caution">
    <text evidence="11">The sequence shown here is derived from an EMBL/GenBank/DDBJ whole genome shotgun (WGS) entry which is preliminary data.</text>
</comment>
<evidence type="ECO:0000259" key="10">
    <source>
        <dbReference type="PROSITE" id="PS51384"/>
    </source>
</evidence>
<feature type="transmembrane region" description="Helical" evidence="8">
    <location>
        <begin position="436"/>
        <end position="453"/>
    </location>
</feature>
<dbReference type="InterPro" id="IPR039261">
    <property type="entry name" value="FNR_nucleotide-bd"/>
</dbReference>
<feature type="domain" description="Major facilitator superfamily (MFS) profile" evidence="9">
    <location>
        <begin position="370"/>
        <end position="832"/>
    </location>
</feature>
<comment type="subcellular location">
    <subcellularLocation>
        <location evidence="2">Membrane</location>
        <topology evidence="2">Multi-pass membrane protein</topology>
    </subcellularLocation>
</comment>
<dbReference type="PANTHER" id="PTHR42718">
    <property type="entry name" value="MAJOR FACILITATOR SUPERFAMILY MULTIDRUG TRANSPORTER MFSC"/>
    <property type="match status" value="1"/>
</dbReference>
<dbReference type="PROSITE" id="PS50850">
    <property type="entry name" value="MFS"/>
    <property type="match status" value="1"/>
</dbReference>
<dbReference type="RefSeq" id="XP_069306415.1">
    <property type="nucleotide sequence ID" value="XM_069452224.1"/>
</dbReference>
<dbReference type="Proteomes" id="UP001578633">
    <property type="component" value="Chromosome 5"/>
</dbReference>
<dbReference type="EMBL" id="JBHGVX010000005">
    <property type="protein sequence ID" value="KAL1795831.1"/>
    <property type="molecule type" value="Genomic_DNA"/>
</dbReference>
<feature type="transmembrane region" description="Helical" evidence="8">
    <location>
        <begin position="524"/>
        <end position="546"/>
    </location>
</feature>
<evidence type="ECO:0000313" key="11">
    <source>
        <dbReference type="EMBL" id="KAL1795831.1"/>
    </source>
</evidence>
<feature type="transmembrane region" description="Helical" evidence="8">
    <location>
        <begin position="699"/>
        <end position="718"/>
    </location>
</feature>
<evidence type="ECO:0000256" key="2">
    <source>
        <dbReference type="ARBA" id="ARBA00004141"/>
    </source>
</evidence>
<dbReference type="InterPro" id="IPR020846">
    <property type="entry name" value="MFS_dom"/>
</dbReference>
<evidence type="ECO:0000256" key="3">
    <source>
        <dbReference type="ARBA" id="ARBA00022630"/>
    </source>
</evidence>
<keyword evidence="7 8" id="KW-0472">Membrane</keyword>
<dbReference type="InterPro" id="IPR011701">
    <property type="entry name" value="MFS"/>
</dbReference>
<keyword evidence="3" id="KW-0285">Flavoprotein</keyword>
<keyword evidence="4 8" id="KW-0812">Transmembrane</keyword>
<gene>
    <name evidence="11" type="ORF">ACET3X_006055</name>
</gene>
<dbReference type="InterPro" id="IPR017938">
    <property type="entry name" value="Riboflavin_synthase-like_b-brl"/>
</dbReference>
<feature type="transmembrane region" description="Helical" evidence="8">
    <location>
        <begin position="724"/>
        <end position="749"/>
    </location>
</feature>
<dbReference type="SUPFAM" id="SSF52343">
    <property type="entry name" value="Ferredoxin reductase-like, C-terminal NADP-linked domain"/>
    <property type="match status" value="1"/>
</dbReference>
<evidence type="ECO:0000259" key="9">
    <source>
        <dbReference type="PROSITE" id="PS50850"/>
    </source>
</evidence>
<sequence>MSWLKRRAGPLIVLGTSAIGGAAYRFSRSADRSDASLNPHDFTPYTLVNKQPVSSTSAIFTLRNSNGVSDTESVKEVWKRSVWSVQIKQPQLQIARAYTPLPPTPPDQKHRENEPEDMRLLIRQEQGGEVSTYLHRLPEQSTVELRGPNTELKLPRDIIEVVFLAGGTGIAPAMQVAQALSRRTGSRMHILWANRRREECEGGISDDISTPSARNRIGWWRSFFGSSEPVAQAPPAEDSPAAPEGVIVKELDALKKQSGTATKGLTVNYYVDEENSFPSPSEVEKRIQRQPEEKGSRLIIVSGPDGFIEYWAGKKLWANGREVQGPLGGQLGRMQLDAELAATLSQPISDNKDPNSRPACFTSTFQECMFIVSVTMAVAMTSFLTGSITVMSSFAGRDLDMTNAEITWMNAATSLTAGSLLLFFGSIADLFGRKSMFIGSLFFFSVFCLGAGFSQSGMTLDILCGVLGIFSASSVPPAQGMLGAIYERPSPRKNRAFGCFSAGNPMGFVFGTILSGLFTQIFSWRAGFFLLAIVYFVTSIVAAFTVPRDTQLKQKLDRETLKKLDLPGTALTIFGIGMFCAALSLGGDAPNGWKTPYVLVLLILGVILIAAFIVWEIKYPYAMIDMKIWYDRDFSLLLAILSCGFLGFPVLSFWIALYFQTELNYNALMTGVHMLPMVVVGLAANAVAALIQHKVSNKLLVGIGAAALTMSFTLAAVQRYGDSYWAFSFPALCLCVIGVDFQFIVANMYVLSSMPTNKQSIAGSLFQTLTRLCTAIAYGIATAIFDAVQRNRATSGYYGNNAVEPFAAVFWFAAAVSVPGLVLVPFLKIGTQGHKGDTGRVNVGGVERDLGGDDGHVVAAVGEKHAQSDVEVRGAGV</sequence>
<evidence type="ECO:0000256" key="5">
    <source>
        <dbReference type="ARBA" id="ARBA00022827"/>
    </source>
</evidence>
<evidence type="ECO:0000256" key="4">
    <source>
        <dbReference type="ARBA" id="ARBA00022692"/>
    </source>
</evidence>
<feature type="transmembrane region" description="Helical" evidence="8">
    <location>
        <begin position="808"/>
        <end position="827"/>
    </location>
</feature>
<dbReference type="PRINTS" id="PR00406">
    <property type="entry name" value="CYTB5RDTASE"/>
</dbReference>
<accession>A0ABR3UJX0</accession>
<feature type="transmembrane region" description="Helical" evidence="8">
    <location>
        <begin position="406"/>
        <end position="424"/>
    </location>
</feature>
<proteinExistence type="predicted"/>
<evidence type="ECO:0000256" key="8">
    <source>
        <dbReference type="SAM" id="Phobius"/>
    </source>
</evidence>
<feature type="transmembrane region" description="Helical" evidence="8">
    <location>
        <begin position="597"/>
        <end position="615"/>
    </location>
</feature>
<evidence type="ECO:0000256" key="7">
    <source>
        <dbReference type="ARBA" id="ARBA00023136"/>
    </source>
</evidence>
<evidence type="ECO:0000256" key="6">
    <source>
        <dbReference type="ARBA" id="ARBA00022989"/>
    </source>
</evidence>
<reference evidence="11 12" key="1">
    <citation type="submission" date="2024-09" db="EMBL/GenBank/DDBJ databases">
        <title>T2T genomes of carrot and Alternaria dauci and their utility for understanding host-pathogen interaction during carrot leaf blight disease.</title>
        <authorList>
            <person name="Liu W."/>
            <person name="Xu S."/>
            <person name="Ou C."/>
            <person name="Liu X."/>
            <person name="Zhuang F."/>
            <person name="Deng X.W."/>
        </authorList>
    </citation>
    <scope>NUCLEOTIDE SEQUENCE [LARGE SCALE GENOMIC DNA]</scope>
    <source>
        <strain evidence="11 12">A2016</strain>
    </source>
</reference>
<name>A0ABR3UJX0_9PLEO</name>
<comment type="cofactor">
    <cofactor evidence="1">
        <name>FAD</name>
        <dbReference type="ChEBI" id="CHEBI:57692"/>
    </cofactor>
</comment>
<feature type="transmembrane region" description="Helical" evidence="8">
    <location>
        <begin position="636"/>
        <end position="659"/>
    </location>
</feature>
<dbReference type="SUPFAM" id="SSF63380">
    <property type="entry name" value="Riboflavin synthase domain-like"/>
    <property type="match status" value="1"/>
</dbReference>
<dbReference type="Gene3D" id="1.20.1250.20">
    <property type="entry name" value="MFS general substrate transporter like domains"/>
    <property type="match status" value="2"/>
</dbReference>
<evidence type="ECO:0008006" key="13">
    <source>
        <dbReference type="Google" id="ProtNLM"/>
    </source>
</evidence>